<dbReference type="PANTHER" id="PTHR43666">
    <property type="entry name" value="TLDD PROTEIN"/>
    <property type="match status" value="1"/>
</dbReference>
<dbReference type="InterPro" id="IPR035068">
    <property type="entry name" value="TldD/PmbA_N"/>
</dbReference>
<dbReference type="AlphaFoldDB" id="A0A7J3Z5A2"/>
<dbReference type="PANTHER" id="PTHR43666:SF1">
    <property type="entry name" value="CONSERVED PROTEIN"/>
    <property type="match status" value="1"/>
</dbReference>
<evidence type="ECO:0000259" key="2">
    <source>
        <dbReference type="Pfam" id="PF19290"/>
    </source>
</evidence>
<evidence type="ECO:0000313" key="3">
    <source>
        <dbReference type="EMBL" id="HHQ49775.1"/>
    </source>
</evidence>
<dbReference type="Pfam" id="PF19289">
    <property type="entry name" value="PmbA_TldD_3rd"/>
    <property type="match status" value="1"/>
</dbReference>
<dbReference type="Gene3D" id="3.30.2290.10">
    <property type="entry name" value="PmbA/TldD superfamily"/>
    <property type="match status" value="1"/>
</dbReference>
<dbReference type="Pfam" id="PF19290">
    <property type="entry name" value="PmbA_TldD_2nd"/>
    <property type="match status" value="1"/>
</dbReference>
<dbReference type="GO" id="GO:0008237">
    <property type="term" value="F:metallopeptidase activity"/>
    <property type="evidence" value="ECO:0007669"/>
    <property type="project" value="InterPro"/>
</dbReference>
<accession>A0A7J3Z5A2</accession>
<dbReference type="GO" id="GO:0006508">
    <property type="term" value="P:proteolysis"/>
    <property type="evidence" value="ECO:0007669"/>
    <property type="project" value="InterPro"/>
</dbReference>
<evidence type="ECO:0000259" key="1">
    <source>
        <dbReference type="Pfam" id="PF19289"/>
    </source>
</evidence>
<feature type="domain" description="Metalloprotease TldD/E central" evidence="2">
    <location>
        <begin position="116"/>
        <end position="212"/>
    </location>
</feature>
<protein>
    <submittedName>
        <fullName evidence="3">TldD/PmbA family protein</fullName>
    </submittedName>
</protein>
<gene>
    <name evidence="3" type="ORF">ENM66_00270</name>
</gene>
<reference evidence="3" key="1">
    <citation type="journal article" date="2020" name="mSystems">
        <title>Genome- and Community-Level Interaction Insights into Carbon Utilization and Element Cycling Functions of Hydrothermarchaeota in Hydrothermal Sediment.</title>
        <authorList>
            <person name="Zhou Z."/>
            <person name="Liu Y."/>
            <person name="Xu W."/>
            <person name="Pan J."/>
            <person name="Luo Z.H."/>
            <person name="Li M."/>
        </authorList>
    </citation>
    <scope>NUCLEOTIDE SEQUENCE [LARGE SCALE GENOMIC DNA]</scope>
    <source>
        <strain evidence="3">SpSt-1105</strain>
    </source>
</reference>
<dbReference type="InterPro" id="IPR036059">
    <property type="entry name" value="TldD/PmbA_sf"/>
</dbReference>
<sequence length="446" mass="50255">MISMDMDNISRFVSELMKKGFDDVAAKIEVVDSVMVKIANSSVSVVQSWKRMPVDLYLAKNKRIFILHFEPKSLEDLQKPIDSIIPLANRVTESPIYAPLPEPSKIRYVEEVVDKRVIEAANNMSNIAERVIEVAHRESIESVAGMLQVGYVETALATSRGALLGEKKTFIQGYLRAFAQPDGSGQWCYTSTTLDLSGLESMAFTASRYAVDSRNRSEVEPGVYDVILSPMVFANLLEYIISMTSAMHVIMGWSMFMKNSPGDAVASPLLTILDEPRNTELPNFRSFDDEGVETYNKSVIEEGVLKVFLHNTKTATFMNTKTTANAGWMIPVPWNIVVRPGTATIDEMVAEVRRGLLITNNWYTRLQNYVEGVFSTVARDAIFYIENGRIARPITKVRIADRFGNILKNVAMLGRELYNIQWWEVRTPTKTPYILIKNVNISKHTI</sequence>
<dbReference type="InterPro" id="IPR045569">
    <property type="entry name" value="Metalloprtase-TldD/E_C"/>
</dbReference>
<organism evidence="3">
    <name type="scientific">Ignisphaera aggregans</name>
    <dbReference type="NCBI Taxonomy" id="334771"/>
    <lineage>
        <taxon>Archaea</taxon>
        <taxon>Thermoproteota</taxon>
        <taxon>Thermoprotei</taxon>
        <taxon>Desulfurococcales</taxon>
        <taxon>Desulfurococcaceae</taxon>
        <taxon>Ignisphaera</taxon>
    </lineage>
</organism>
<dbReference type="EMBL" id="DRYQ01000004">
    <property type="protein sequence ID" value="HHQ49775.1"/>
    <property type="molecule type" value="Genomic_DNA"/>
</dbReference>
<proteinExistence type="predicted"/>
<name>A0A7J3Z5A2_9CREN</name>
<comment type="caution">
    <text evidence="3">The sequence shown here is derived from an EMBL/GenBank/DDBJ whole genome shotgun (WGS) entry which is preliminary data.</text>
</comment>
<dbReference type="InterPro" id="IPR045570">
    <property type="entry name" value="Metalloprtase-TldD/E_cen_dom"/>
</dbReference>
<dbReference type="SUPFAM" id="SSF111283">
    <property type="entry name" value="Putative modulator of DNA gyrase, PmbA/TldD"/>
    <property type="match status" value="1"/>
</dbReference>
<feature type="domain" description="Metalloprotease TldD/E C-terminal" evidence="1">
    <location>
        <begin position="221"/>
        <end position="442"/>
    </location>
</feature>